<organism evidence="3 4">
    <name type="scientific">Thiocapsa roseopersicina</name>
    <dbReference type="NCBI Taxonomy" id="1058"/>
    <lineage>
        <taxon>Bacteria</taxon>
        <taxon>Pseudomonadati</taxon>
        <taxon>Pseudomonadota</taxon>
        <taxon>Gammaproteobacteria</taxon>
        <taxon>Chromatiales</taxon>
        <taxon>Chromatiaceae</taxon>
        <taxon>Thiocapsa</taxon>
    </lineage>
</organism>
<feature type="signal peptide" evidence="1">
    <location>
        <begin position="1"/>
        <end position="22"/>
    </location>
</feature>
<dbReference type="InterPro" id="IPR036249">
    <property type="entry name" value="Thioredoxin-like_sf"/>
</dbReference>
<dbReference type="AlphaFoldDB" id="A0A1H2PZ97"/>
<dbReference type="InterPro" id="IPR012336">
    <property type="entry name" value="Thioredoxin-like_fold"/>
</dbReference>
<dbReference type="InterPro" id="IPR013766">
    <property type="entry name" value="Thioredoxin_domain"/>
</dbReference>
<evidence type="ECO:0000259" key="2">
    <source>
        <dbReference type="PROSITE" id="PS51352"/>
    </source>
</evidence>
<evidence type="ECO:0000256" key="1">
    <source>
        <dbReference type="SAM" id="SignalP"/>
    </source>
</evidence>
<name>A0A1H2PZ97_THIRO</name>
<dbReference type="Pfam" id="PF13098">
    <property type="entry name" value="Thioredoxin_2"/>
    <property type="match status" value="1"/>
</dbReference>
<evidence type="ECO:0000313" key="4">
    <source>
        <dbReference type="Proteomes" id="UP000198816"/>
    </source>
</evidence>
<dbReference type="PROSITE" id="PS51352">
    <property type="entry name" value="THIOREDOXIN_2"/>
    <property type="match status" value="1"/>
</dbReference>
<protein>
    <submittedName>
        <fullName evidence="3">Thioredoxin-related protein</fullName>
    </submittedName>
</protein>
<evidence type="ECO:0000313" key="3">
    <source>
        <dbReference type="EMBL" id="SDW00196.1"/>
    </source>
</evidence>
<reference evidence="4" key="1">
    <citation type="submission" date="2016-10" db="EMBL/GenBank/DDBJ databases">
        <authorList>
            <person name="Varghese N."/>
            <person name="Submissions S."/>
        </authorList>
    </citation>
    <scope>NUCLEOTIDE SEQUENCE [LARGE SCALE GENOMIC DNA]</scope>
    <source>
        <strain evidence="4">DSM 217</strain>
    </source>
</reference>
<dbReference type="EMBL" id="FNNZ01000001">
    <property type="protein sequence ID" value="SDW00196.1"/>
    <property type="molecule type" value="Genomic_DNA"/>
</dbReference>
<dbReference type="SUPFAM" id="SSF52833">
    <property type="entry name" value="Thioredoxin-like"/>
    <property type="match status" value="1"/>
</dbReference>
<gene>
    <name evidence="3" type="ORF">SAMN05421783_10113</name>
</gene>
<keyword evidence="1" id="KW-0732">Signal</keyword>
<proteinExistence type="predicted"/>
<sequence>MTRFARSALLGLLLISAAAARAEAPDGYAFKPFDQAMQQAKSEGKPLFVYFGRYGCGYCEKTNKEAFSDAQVRERYSAHYALAYVDAESGERLRLPSGERITERELGTRYDAFVTPVFSFMTPDGELVLRLVGVQRIEDLLKADAKIQEALAAAGAS</sequence>
<keyword evidence="4" id="KW-1185">Reference proteome</keyword>
<dbReference type="RefSeq" id="WP_093026901.1">
    <property type="nucleotide sequence ID" value="NZ_FNNZ01000001.1"/>
</dbReference>
<dbReference type="Gene3D" id="3.40.30.10">
    <property type="entry name" value="Glutaredoxin"/>
    <property type="match status" value="1"/>
</dbReference>
<feature type="domain" description="Thioredoxin" evidence="2">
    <location>
        <begin position="13"/>
        <end position="149"/>
    </location>
</feature>
<feature type="chain" id="PRO_5011547031" evidence="1">
    <location>
        <begin position="23"/>
        <end position="157"/>
    </location>
</feature>
<accession>A0A1H2PZ97</accession>
<dbReference type="STRING" id="1058.SAMN05421783_10113"/>
<dbReference type="Proteomes" id="UP000198816">
    <property type="component" value="Unassembled WGS sequence"/>
</dbReference>
<dbReference type="OrthoDB" id="7066560at2"/>